<gene>
    <name evidence="2" type="ORF">Rt10032_c07g3315</name>
</gene>
<feature type="compositionally biased region" description="Low complexity" evidence="1">
    <location>
        <begin position="63"/>
        <end position="76"/>
    </location>
</feature>
<evidence type="ECO:0000313" key="3">
    <source>
        <dbReference type="Proteomes" id="UP000321518"/>
    </source>
</evidence>
<feature type="compositionally biased region" description="Pro residues" evidence="1">
    <location>
        <begin position="153"/>
        <end position="162"/>
    </location>
</feature>
<accession>A0A511KG02</accession>
<feature type="region of interest" description="Disordered" evidence="1">
    <location>
        <begin position="262"/>
        <end position="315"/>
    </location>
</feature>
<protein>
    <submittedName>
        <fullName evidence="2">Uncharacterized protein</fullName>
    </submittedName>
</protein>
<comment type="caution">
    <text evidence="2">The sequence shown here is derived from an EMBL/GenBank/DDBJ whole genome shotgun (WGS) entry which is preliminary data.</text>
</comment>
<feature type="region of interest" description="Disordered" evidence="1">
    <location>
        <begin position="476"/>
        <end position="534"/>
    </location>
</feature>
<evidence type="ECO:0000256" key="1">
    <source>
        <dbReference type="SAM" id="MobiDB-lite"/>
    </source>
</evidence>
<name>A0A511KG02_RHOTO</name>
<feature type="compositionally biased region" description="Low complexity" evidence="1">
    <location>
        <begin position="515"/>
        <end position="531"/>
    </location>
</feature>
<feature type="compositionally biased region" description="Basic and acidic residues" evidence="1">
    <location>
        <begin position="297"/>
        <end position="306"/>
    </location>
</feature>
<reference evidence="2 3" key="1">
    <citation type="submission" date="2019-07" db="EMBL/GenBank/DDBJ databases">
        <title>Rhodotorula toruloides NBRC10032 genome sequencing.</title>
        <authorList>
            <person name="Shida Y."/>
            <person name="Takaku H."/>
            <person name="Ogasawara W."/>
            <person name="Mori K."/>
        </authorList>
    </citation>
    <scope>NUCLEOTIDE SEQUENCE [LARGE SCALE GENOMIC DNA]</scope>
    <source>
        <strain evidence="2 3">NBRC10032</strain>
    </source>
</reference>
<evidence type="ECO:0000313" key="2">
    <source>
        <dbReference type="EMBL" id="GEM09298.1"/>
    </source>
</evidence>
<feature type="compositionally biased region" description="Basic and acidic residues" evidence="1">
    <location>
        <begin position="262"/>
        <end position="290"/>
    </location>
</feature>
<feature type="region of interest" description="Disordered" evidence="1">
    <location>
        <begin position="402"/>
        <end position="444"/>
    </location>
</feature>
<sequence>MRPPPRALQHRHSVADGLSSVPPSSPYPPPLSRSATYAPRLTAPPSPAPPFLHHNSEGTHPYAQAGPSAGLAAPSSYDPRPQSGRIPLQEAVALDRERTIRAQQAAVGSGRANGGPRSLADSSIPPRPHPQAVPPFHYASYSPGSYYPDRRPPPSTYPPASPHQPTSLPSSPISPHTPAYPAYPSSASSPHLPHIPSLRTPEQVEAEQFDRIRRESLESEQARLAAVRSSTNQLLSTLDSSALEQAELDRLQAEEEERLLREALERSRIEEEERAREERRRRLEEEKEVQRAIQASRMDKGKERAPVAEVEDEVSRREREALELAMQLSLEETGRQLRYGGGRETSAQAFERYSISPTSTAPPVHSSAHIGLVAADSDPDDLPPAYEYPAYAPELDLPSDVILGPGRPLTIQPYAGTSASEDVDFVPTASRGPPPIPPVEVSSAAHSAYSPHLATSRHDSTSSIGYDSLAATAGSFSDTSGSVLRVDEPAAGGSGDDPFDDRFAASDEEGDDAHSAYSSVAVSEAPSAPSSQEGAMKDLFAAALARRETIRASMGPELHLAAAVQDADYDRGDALSLLPPPTSTSELWGAQQITPTAVTALPLPSPPVPPASAPTTPSLAQPLLTPPLSVGTHTSAPASPAKSFRSDPSFGGFVEDATSPAAFADGHILRDVRWGFVDEVQSRSGRYPSLEHEGDFPRGAQLSLGMEEDGRQPYRAFAVEARTWQGLLVYLMWHGNSRLEAAPADLQGDKSGRGLRVAIAVDFFRSPASNPSSSAVSIRPPRVRVRITLQPPSQDLANRRDTAYVTPVAPASLEPVNPSIRLALDMQPYLPLPLSALATILSHVHTQSRQALRSSLVSSSSSGAGAVLARAVDLFRRLNGETVTNDYSAESAADEDDEYGLLDRMKARLRRRRGPRVLHSDDGRGPARRPTGGPLPEGALLITPFSIEAP</sequence>
<dbReference type="OrthoDB" id="2529658at2759"/>
<dbReference type="Proteomes" id="UP000321518">
    <property type="component" value="Unassembled WGS sequence"/>
</dbReference>
<feature type="region of interest" description="Disordered" evidence="1">
    <location>
        <begin position="1"/>
        <end position="213"/>
    </location>
</feature>
<dbReference type="AlphaFoldDB" id="A0A511KG02"/>
<feature type="compositionally biased region" description="Low complexity" evidence="1">
    <location>
        <begin position="174"/>
        <end position="198"/>
    </location>
</feature>
<organism evidence="2 3">
    <name type="scientific">Rhodotorula toruloides</name>
    <name type="common">Yeast</name>
    <name type="synonym">Rhodosporidium toruloides</name>
    <dbReference type="NCBI Taxonomy" id="5286"/>
    <lineage>
        <taxon>Eukaryota</taxon>
        <taxon>Fungi</taxon>
        <taxon>Dikarya</taxon>
        <taxon>Basidiomycota</taxon>
        <taxon>Pucciniomycotina</taxon>
        <taxon>Microbotryomycetes</taxon>
        <taxon>Sporidiobolales</taxon>
        <taxon>Sporidiobolaceae</taxon>
        <taxon>Rhodotorula</taxon>
    </lineage>
</organism>
<dbReference type="EMBL" id="BJWK01000007">
    <property type="protein sequence ID" value="GEM09298.1"/>
    <property type="molecule type" value="Genomic_DNA"/>
</dbReference>
<feature type="region of interest" description="Disordered" evidence="1">
    <location>
        <begin position="912"/>
        <end position="939"/>
    </location>
</feature>
<proteinExistence type="predicted"/>
<feature type="compositionally biased region" description="Low complexity" evidence="1">
    <location>
        <begin position="32"/>
        <end position="41"/>
    </location>
</feature>